<comment type="similarity">
    <text evidence="2 5">Belongs to the OSBP family.</text>
</comment>
<evidence type="ECO:0008006" key="8">
    <source>
        <dbReference type="Google" id="ProtNLM"/>
    </source>
</evidence>
<keyword evidence="4" id="KW-0446">Lipid-binding</keyword>
<evidence type="ECO:0000256" key="4">
    <source>
        <dbReference type="ARBA" id="ARBA00023121"/>
    </source>
</evidence>
<comment type="function">
    <text evidence="1">May be involved in the transport of sterols.</text>
</comment>
<dbReference type="InterPro" id="IPR018494">
    <property type="entry name" value="Oxysterol-bd_CS"/>
</dbReference>
<dbReference type="EMBL" id="JAWXYG010000012">
    <property type="protein sequence ID" value="KAK4257726.1"/>
    <property type="molecule type" value="Genomic_DNA"/>
</dbReference>
<comment type="caution">
    <text evidence="6">The sequence shown here is derived from an EMBL/GenBank/DDBJ whole genome shotgun (WGS) entry which is preliminary data.</text>
</comment>
<sequence length="387" mass="43860">MATEGNKERKVILTKPLSLNDEDEAHDNGGRYSAPNLLQRIFTLFSHVRPGSDLSNFQLPATFNLPKSQLQGYGESIYGTKVDLIRRCNKGESPLERFISVLSWTISTIRPCPFGVAPYNPILGETHHVSHSSLNVLLEQVSHHPPVSALHATDEKENVEIIWCLRPLPKFHGTLVEVHVLGKRTMKLMNHGETYEMNCPNFIFRFLPVPGTEWVGNVRIRCKETGLLADLCYKGRSFLGFKGNRRSIKGNILDSSSSHVLYDVEGHWDRTVVIKDKNNGCVRVIYDAKEVISDLQTPTVNLENVWGTESASVWSDVSEALMRKDWDKANEAKRSIENTQRKLFKERESKGQIWRPQHFTTSHTEEGSLDCSPLHKWVPPAPIITDL</sequence>
<evidence type="ECO:0000313" key="6">
    <source>
        <dbReference type="EMBL" id="KAK4257726.1"/>
    </source>
</evidence>
<reference evidence="6" key="1">
    <citation type="submission" date="2023-10" db="EMBL/GenBank/DDBJ databases">
        <title>Chromosome-level genome of the transformable northern wattle, Acacia crassicarpa.</title>
        <authorList>
            <person name="Massaro I."/>
            <person name="Sinha N.R."/>
            <person name="Poethig S."/>
            <person name="Leichty A.R."/>
        </authorList>
    </citation>
    <scope>NUCLEOTIDE SEQUENCE</scope>
    <source>
        <strain evidence="6">Acra3RX</strain>
        <tissue evidence="6">Leaf</tissue>
    </source>
</reference>
<dbReference type="FunFam" id="3.30.70.3490:FF:000007">
    <property type="entry name" value="Oxysterol-binding protein-related protein 4B"/>
    <property type="match status" value="1"/>
</dbReference>
<evidence type="ECO:0000256" key="5">
    <source>
        <dbReference type="RuleBase" id="RU003844"/>
    </source>
</evidence>
<gene>
    <name evidence="6" type="ORF">QN277_007280</name>
</gene>
<keyword evidence="7" id="KW-1185">Reference proteome</keyword>
<evidence type="ECO:0000256" key="2">
    <source>
        <dbReference type="ARBA" id="ARBA00008842"/>
    </source>
</evidence>
<dbReference type="GO" id="GO:0006869">
    <property type="term" value="P:lipid transport"/>
    <property type="evidence" value="ECO:0007669"/>
    <property type="project" value="UniProtKB-KW"/>
</dbReference>
<dbReference type="Gene3D" id="3.30.70.3490">
    <property type="match status" value="1"/>
</dbReference>
<dbReference type="PANTHER" id="PTHR10972">
    <property type="entry name" value="OXYSTEROL-BINDING PROTEIN-RELATED"/>
    <property type="match status" value="1"/>
</dbReference>
<name>A0AAE1MF78_9FABA</name>
<organism evidence="6 7">
    <name type="scientific">Acacia crassicarpa</name>
    <name type="common">northern wattle</name>
    <dbReference type="NCBI Taxonomy" id="499986"/>
    <lineage>
        <taxon>Eukaryota</taxon>
        <taxon>Viridiplantae</taxon>
        <taxon>Streptophyta</taxon>
        <taxon>Embryophyta</taxon>
        <taxon>Tracheophyta</taxon>
        <taxon>Spermatophyta</taxon>
        <taxon>Magnoliopsida</taxon>
        <taxon>eudicotyledons</taxon>
        <taxon>Gunneridae</taxon>
        <taxon>Pentapetalae</taxon>
        <taxon>rosids</taxon>
        <taxon>fabids</taxon>
        <taxon>Fabales</taxon>
        <taxon>Fabaceae</taxon>
        <taxon>Caesalpinioideae</taxon>
        <taxon>mimosoid clade</taxon>
        <taxon>Acacieae</taxon>
        <taxon>Acacia</taxon>
    </lineage>
</organism>
<keyword evidence="3" id="KW-0813">Transport</keyword>
<dbReference type="GO" id="GO:0016020">
    <property type="term" value="C:membrane"/>
    <property type="evidence" value="ECO:0007669"/>
    <property type="project" value="TreeGrafter"/>
</dbReference>
<dbReference type="PANTHER" id="PTHR10972:SF102">
    <property type="entry name" value="OXYSTEROL-BINDING PROTEIN"/>
    <property type="match status" value="1"/>
</dbReference>
<protein>
    <recommendedName>
        <fullName evidence="8">Oxysterol-binding protein</fullName>
    </recommendedName>
</protein>
<dbReference type="SUPFAM" id="SSF144000">
    <property type="entry name" value="Oxysterol-binding protein-like"/>
    <property type="match status" value="1"/>
</dbReference>
<dbReference type="GO" id="GO:0032934">
    <property type="term" value="F:sterol binding"/>
    <property type="evidence" value="ECO:0007669"/>
    <property type="project" value="TreeGrafter"/>
</dbReference>
<dbReference type="InterPro" id="IPR000648">
    <property type="entry name" value="Oxysterol-bd"/>
</dbReference>
<keyword evidence="3" id="KW-0445">Lipid transport</keyword>
<proteinExistence type="inferred from homology"/>
<evidence type="ECO:0000313" key="7">
    <source>
        <dbReference type="Proteomes" id="UP001293593"/>
    </source>
</evidence>
<dbReference type="Pfam" id="PF01237">
    <property type="entry name" value="Oxysterol_BP"/>
    <property type="match status" value="1"/>
</dbReference>
<accession>A0AAE1MF78</accession>
<evidence type="ECO:0000256" key="3">
    <source>
        <dbReference type="ARBA" id="ARBA00023055"/>
    </source>
</evidence>
<dbReference type="PROSITE" id="PS01013">
    <property type="entry name" value="OSBP"/>
    <property type="match status" value="1"/>
</dbReference>
<dbReference type="FunFam" id="2.40.160.120:FF:000011">
    <property type="entry name" value="Oxysterol-binding protein-related protein 4C"/>
    <property type="match status" value="1"/>
</dbReference>
<dbReference type="AlphaFoldDB" id="A0AAE1MF78"/>
<dbReference type="GO" id="GO:0005829">
    <property type="term" value="C:cytosol"/>
    <property type="evidence" value="ECO:0007669"/>
    <property type="project" value="TreeGrafter"/>
</dbReference>
<dbReference type="InterPro" id="IPR037239">
    <property type="entry name" value="OSBP_sf"/>
</dbReference>
<dbReference type="Gene3D" id="2.40.160.120">
    <property type="match status" value="1"/>
</dbReference>
<evidence type="ECO:0000256" key="1">
    <source>
        <dbReference type="ARBA" id="ARBA00003361"/>
    </source>
</evidence>
<dbReference type="Proteomes" id="UP001293593">
    <property type="component" value="Unassembled WGS sequence"/>
</dbReference>